<comment type="caution">
    <text evidence="9">The sequence shown here is derived from an EMBL/GenBank/DDBJ whole genome shotgun (WGS) entry which is preliminary data.</text>
</comment>
<dbReference type="NCBIfam" id="TIGR00158">
    <property type="entry name" value="L9"/>
    <property type="match status" value="1"/>
</dbReference>
<dbReference type="InterPro" id="IPR020070">
    <property type="entry name" value="Ribosomal_bL9_N"/>
</dbReference>
<dbReference type="InterPro" id="IPR036791">
    <property type="entry name" value="Ribosomal_bL9_C_sf"/>
</dbReference>
<keyword evidence="2 7" id="KW-0699">rRNA-binding</keyword>
<dbReference type="HAMAP" id="MF_00503">
    <property type="entry name" value="Ribosomal_bL9"/>
    <property type="match status" value="1"/>
</dbReference>
<reference evidence="10" key="1">
    <citation type="journal article" date="2020" name="Appl. Environ. Microbiol.">
        <title>Diazotrophic Anaeromyxobacter Isolates from Soils.</title>
        <authorList>
            <person name="Masuda Y."/>
            <person name="Yamanaka H."/>
            <person name="Xu Z.X."/>
            <person name="Shiratori Y."/>
            <person name="Aono T."/>
            <person name="Amachi S."/>
            <person name="Senoo K."/>
            <person name="Itoh H."/>
        </authorList>
    </citation>
    <scope>NUCLEOTIDE SEQUENCE [LARGE SCALE GENOMIC DNA]</scope>
    <source>
        <strain evidence="10">R267</strain>
    </source>
</reference>
<evidence type="ECO:0000256" key="5">
    <source>
        <dbReference type="ARBA" id="ARBA00023274"/>
    </source>
</evidence>
<accession>A0A7I9VQG8</accession>
<organism evidence="9 10">
    <name type="scientific">Anaeromyxobacter diazotrophicus</name>
    <dbReference type="NCBI Taxonomy" id="2590199"/>
    <lineage>
        <taxon>Bacteria</taxon>
        <taxon>Pseudomonadati</taxon>
        <taxon>Myxococcota</taxon>
        <taxon>Myxococcia</taxon>
        <taxon>Myxococcales</taxon>
        <taxon>Cystobacterineae</taxon>
        <taxon>Anaeromyxobacteraceae</taxon>
        <taxon>Anaeromyxobacter</taxon>
    </lineage>
</organism>
<keyword evidence="4 7" id="KW-0689">Ribosomal protein</keyword>
<evidence type="ECO:0000313" key="10">
    <source>
        <dbReference type="Proteomes" id="UP000503640"/>
    </source>
</evidence>
<dbReference type="Pfam" id="PF03948">
    <property type="entry name" value="Ribosomal_L9_C"/>
    <property type="match status" value="1"/>
</dbReference>
<dbReference type="InterPro" id="IPR036935">
    <property type="entry name" value="Ribosomal_bL9_N_sf"/>
</dbReference>
<gene>
    <name evidence="7 9" type="primary">rplI</name>
    <name evidence="9" type="ORF">AMYX_34040</name>
</gene>
<name>A0A7I9VQG8_9BACT</name>
<comment type="similarity">
    <text evidence="1 7">Belongs to the bacterial ribosomal protein bL9 family.</text>
</comment>
<dbReference type="InterPro" id="IPR020069">
    <property type="entry name" value="Ribosomal_bL9_C"/>
</dbReference>
<dbReference type="EMBL" id="BJTG01000008">
    <property type="protein sequence ID" value="GEJ58663.1"/>
    <property type="molecule type" value="Genomic_DNA"/>
</dbReference>
<keyword evidence="10" id="KW-1185">Reference proteome</keyword>
<dbReference type="Gene3D" id="3.40.5.10">
    <property type="entry name" value="Ribosomal protein L9, N-terminal domain"/>
    <property type="match status" value="1"/>
</dbReference>
<dbReference type="InterPro" id="IPR009027">
    <property type="entry name" value="Ribosomal_bL9/RNase_H1_N"/>
</dbReference>
<dbReference type="SUPFAM" id="SSF55658">
    <property type="entry name" value="L9 N-domain-like"/>
    <property type="match status" value="1"/>
</dbReference>
<keyword evidence="5 7" id="KW-0687">Ribonucleoprotein</keyword>
<dbReference type="PANTHER" id="PTHR21368">
    <property type="entry name" value="50S RIBOSOMAL PROTEIN L9"/>
    <property type="match status" value="1"/>
</dbReference>
<dbReference type="GO" id="GO:0019843">
    <property type="term" value="F:rRNA binding"/>
    <property type="evidence" value="ECO:0007669"/>
    <property type="project" value="UniProtKB-UniRule"/>
</dbReference>
<evidence type="ECO:0000259" key="8">
    <source>
        <dbReference type="PROSITE" id="PS00651"/>
    </source>
</evidence>
<dbReference type="InterPro" id="IPR020594">
    <property type="entry name" value="Ribosomal_bL9_bac/chp"/>
</dbReference>
<dbReference type="GO" id="GO:0006412">
    <property type="term" value="P:translation"/>
    <property type="evidence" value="ECO:0007669"/>
    <property type="project" value="UniProtKB-UniRule"/>
</dbReference>
<evidence type="ECO:0000256" key="6">
    <source>
        <dbReference type="ARBA" id="ARBA00035292"/>
    </source>
</evidence>
<dbReference type="GO" id="GO:0005840">
    <property type="term" value="C:ribosome"/>
    <property type="evidence" value="ECO:0007669"/>
    <property type="project" value="UniProtKB-KW"/>
</dbReference>
<evidence type="ECO:0000313" key="9">
    <source>
        <dbReference type="EMBL" id="GEJ58663.1"/>
    </source>
</evidence>
<dbReference type="FunFam" id="3.40.5.10:FF:000003">
    <property type="entry name" value="50S ribosomal protein L9"/>
    <property type="match status" value="1"/>
</dbReference>
<evidence type="ECO:0000256" key="4">
    <source>
        <dbReference type="ARBA" id="ARBA00022980"/>
    </source>
</evidence>
<evidence type="ECO:0000256" key="7">
    <source>
        <dbReference type="HAMAP-Rule" id="MF_00503"/>
    </source>
</evidence>
<feature type="domain" description="Ribosomal protein L9" evidence="8">
    <location>
        <begin position="13"/>
        <end position="40"/>
    </location>
</feature>
<evidence type="ECO:0000256" key="2">
    <source>
        <dbReference type="ARBA" id="ARBA00022730"/>
    </source>
</evidence>
<dbReference type="InterPro" id="IPR000244">
    <property type="entry name" value="Ribosomal_bL9"/>
</dbReference>
<keyword evidence="3 7" id="KW-0694">RNA-binding</keyword>
<dbReference type="SUPFAM" id="SSF55653">
    <property type="entry name" value="Ribosomal protein L9 C-domain"/>
    <property type="match status" value="1"/>
</dbReference>
<sequence>MKLILREDVENLGKGGELVDVKPGFGRNYLLPRGLAVTANPKNVRELEHQKKIAEAKAAKMKASAEAVAKRLAETPITLKRKVGEQDKLYGSVTALDVVEALAARGLQLDRRTIDLSEPIKTLGDFEVPVKLHREVVGKAKVKVEAEPA</sequence>
<evidence type="ECO:0000256" key="3">
    <source>
        <dbReference type="ARBA" id="ARBA00022884"/>
    </source>
</evidence>
<dbReference type="PROSITE" id="PS00651">
    <property type="entry name" value="RIBOSOMAL_L9"/>
    <property type="match status" value="1"/>
</dbReference>
<dbReference type="AlphaFoldDB" id="A0A7I9VQG8"/>
<dbReference type="Pfam" id="PF01281">
    <property type="entry name" value="Ribosomal_L9_N"/>
    <property type="match status" value="1"/>
</dbReference>
<comment type="function">
    <text evidence="7">Binds to the 23S rRNA.</text>
</comment>
<dbReference type="GO" id="GO:1990904">
    <property type="term" value="C:ribonucleoprotein complex"/>
    <property type="evidence" value="ECO:0007669"/>
    <property type="project" value="UniProtKB-KW"/>
</dbReference>
<evidence type="ECO:0000256" key="1">
    <source>
        <dbReference type="ARBA" id="ARBA00010605"/>
    </source>
</evidence>
<dbReference type="Proteomes" id="UP000503640">
    <property type="component" value="Unassembled WGS sequence"/>
</dbReference>
<dbReference type="GO" id="GO:0003735">
    <property type="term" value="F:structural constituent of ribosome"/>
    <property type="evidence" value="ECO:0007669"/>
    <property type="project" value="InterPro"/>
</dbReference>
<dbReference type="Gene3D" id="3.10.430.100">
    <property type="entry name" value="Ribosomal protein L9, C-terminal domain"/>
    <property type="match status" value="1"/>
</dbReference>
<dbReference type="RefSeq" id="WP_176067427.1">
    <property type="nucleotide sequence ID" value="NZ_BJTG01000008.1"/>
</dbReference>
<protein>
    <recommendedName>
        <fullName evidence="6 7">Large ribosomal subunit protein bL9</fullName>
    </recommendedName>
</protein>
<proteinExistence type="inferred from homology"/>